<dbReference type="AlphaFoldDB" id="A0A366D8U4"/>
<comment type="caution">
    <text evidence="2">The sequence shown here is derived from an EMBL/GenBank/DDBJ whole genome shotgun (WGS) entry which is preliminary data.</text>
</comment>
<name>A0A366D8U4_9GAMM</name>
<gene>
    <name evidence="2" type="ORF">DFP76_101194</name>
</gene>
<feature type="domain" description="DUF7217" evidence="1">
    <location>
        <begin position="5"/>
        <end position="239"/>
    </location>
</feature>
<organism evidence="2 3">
    <name type="scientific">Marinomonas aquiplantarum</name>
    <dbReference type="NCBI Taxonomy" id="491951"/>
    <lineage>
        <taxon>Bacteria</taxon>
        <taxon>Pseudomonadati</taxon>
        <taxon>Pseudomonadota</taxon>
        <taxon>Gammaproteobacteria</taxon>
        <taxon>Oceanospirillales</taxon>
        <taxon>Oceanospirillaceae</taxon>
        <taxon>Marinomonas</taxon>
    </lineage>
</organism>
<sequence>MSSANEALFAIFAAGSGLKSPALEQVPTLQNQLSDLDQLFVNAGTSLAPEILDETQVLTELEAAQQALSVKLLNTGTTCIDSMMQALEALQSHVLDRLDKLFEEFSVASAIRSLSTYQDLPTTLHKISGSTLGDAQPTLSECTIFIEEVTSVVENLDVVEVTLLTLTEFDLLLQQALDELLHYANQITSLITQEISALNTMYSDYKQLSKAVSAQLLVNDENLSGFINQLASDDLKAALAK</sequence>
<dbReference type="InterPro" id="IPR055641">
    <property type="entry name" value="DUF7217"/>
</dbReference>
<dbReference type="RefSeq" id="WP_113872821.1">
    <property type="nucleotide sequence ID" value="NZ_QNRF01000001.1"/>
</dbReference>
<proteinExistence type="predicted"/>
<dbReference type="Pfam" id="PF23854">
    <property type="entry name" value="DUF7217"/>
    <property type="match status" value="1"/>
</dbReference>
<evidence type="ECO:0000313" key="2">
    <source>
        <dbReference type="EMBL" id="RBO85919.1"/>
    </source>
</evidence>
<keyword evidence="3" id="KW-1185">Reference proteome</keyword>
<reference evidence="2 3" key="1">
    <citation type="submission" date="2018-06" db="EMBL/GenBank/DDBJ databases">
        <title>Genomic Encyclopedia of Type Strains, Phase III (KMG-III): the genomes of soil and plant-associated and newly described type strains.</title>
        <authorList>
            <person name="Whitman W."/>
        </authorList>
    </citation>
    <scope>NUCLEOTIDE SEQUENCE [LARGE SCALE GENOMIC DNA]</scope>
    <source>
        <strain evidence="2 3">CECT 7732</strain>
    </source>
</reference>
<evidence type="ECO:0000259" key="1">
    <source>
        <dbReference type="Pfam" id="PF23854"/>
    </source>
</evidence>
<dbReference type="EMBL" id="QNRF01000001">
    <property type="protein sequence ID" value="RBO85919.1"/>
    <property type="molecule type" value="Genomic_DNA"/>
</dbReference>
<evidence type="ECO:0000313" key="3">
    <source>
        <dbReference type="Proteomes" id="UP000252086"/>
    </source>
</evidence>
<protein>
    <recommendedName>
        <fullName evidence="1">DUF7217 domain-containing protein</fullName>
    </recommendedName>
</protein>
<dbReference type="Proteomes" id="UP000252086">
    <property type="component" value="Unassembled WGS sequence"/>
</dbReference>
<accession>A0A366D8U4</accession>